<keyword evidence="2" id="KW-0812">Transmembrane</keyword>
<feature type="transmembrane region" description="Helical" evidence="2">
    <location>
        <begin position="139"/>
        <end position="156"/>
    </location>
</feature>
<proteinExistence type="predicted"/>
<gene>
    <name evidence="3" type="ORF">GIY23_02995</name>
</gene>
<keyword evidence="4" id="KW-1185">Reference proteome</keyword>
<feature type="compositionally biased region" description="Acidic residues" evidence="1">
    <location>
        <begin position="240"/>
        <end position="249"/>
    </location>
</feature>
<dbReference type="Proteomes" id="UP000371041">
    <property type="component" value="Chromosome"/>
</dbReference>
<dbReference type="RefSeq" id="WP_154075268.1">
    <property type="nucleotide sequence ID" value="NZ_CP045929.1"/>
</dbReference>
<dbReference type="EMBL" id="CP045929">
    <property type="protein sequence ID" value="QGK68659.1"/>
    <property type="molecule type" value="Genomic_DNA"/>
</dbReference>
<dbReference type="KEGG" id="sace:GIY23_02995"/>
<keyword evidence="2" id="KW-0472">Membrane</keyword>
<keyword evidence="2" id="KW-1133">Transmembrane helix</keyword>
<feature type="compositionally biased region" description="Acidic residues" evidence="1">
    <location>
        <begin position="271"/>
        <end position="284"/>
    </location>
</feature>
<reference evidence="4" key="1">
    <citation type="submission" date="2019-11" db="EMBL/GenBank/DDBJ databases">
        <title>The complete genome sequence of Saccharopolyspora sp. E2A.</title>
        <authorList>
            <person name="Zhang G."/>
        </authorList>
    </citation>
    <scope>NUCLEOTIDE SEQUENCE [LARGE SCALE GENOMIC DNA]</scope>
    <source>
        <strain evidence="4">E2A</strain>
    </source>
</reference>
<feature type="transmembrane region" description="Helical" evidence="2">
    <location>
        <begin position="162"/>
        <end position="179"/>
    </location>
</feature>
<feature type="transmembrane region" description="Helical" evidence="2">
    <location>
        <begin position="6"/>
        <end position="23"/>
    </location>
</feature>
<feature type="compositionally biased region" description="Basic and acidic residues" evidence="1">
    <location>
        <begin position="94"/>
        <end position="109"/>
    </location>
</feature>
<sequence length="297" mass="33588">MPSSLIFVALAAAWLVVLVPMFSRRRQEVAKTADSALAARVVRRGSGTPSAARAGARKTPRTMRVEEAVAMPEAERDDVDAGVDVDDLDHDAEHEDGQWRRVHSDDARAGRRYRPGRGGFDPEAAELAARAKYVHRQRLVLAMLLGAVVTAIVAVVAWTPAWWIHGAIDVGLVGYLTYLRRQVRIEEEVRHRRLARLNGGRADERGDLDGEWEDRELEDEAFAEEELVRDRFSRDEFVEEDFAEFDDESAGGSRRDRRPQGYPHPTRAEVVELDDEDPMFDELDERTWAPYRKASGE</sequence>
<dbReference type="InterPro" id="IPR053779">
    <property type="entry name" value="GlpR"/>
</dbReference>
<feature type="region of interest" description="Disordered" evidence="1">
    <location>
        <begin position="94"/>
        <end position="115"/>
    </location>
</feature>
<evidence type="ECO:0000313" key="4">
    <source>
        <dbReference type="Proteomes" id="UP000371041"/>
    </source>
</evidence>
<organism evidence="3 4">
    <name type="scientific">Allosaccharopolyspora coralli</name>
    <dbReference type="NCBI Taxonomy" id="2665642"/>
    <lineage>
        <taxon>Bacteria</taxon>
        <taxon>Bacillati</taxon>
        <taxon>Actinomycetota</taxon>
        <taxon>Actinomycetes</taxon>
        <taxon>Pseudonocardiales</taxon>
        <taxon>Pseudonocardiaceae</taxon>
        <taxon>Allosaccharopolyspora</taxon>
    </lineage>
</organism>
<dbReference type="NCBIfam" id="NF045516">
    <property type="entry name" value="GlpR"/>
    <property type="match status" value="1"/>
</dbReference>
<evidence type="ECO:0000256" key="2">
    <source>
        <dbReference type="SAM" id="Phobius"/>
    </source>
</evidence>
<evidence type="ECO:0000313" key="3">
    <source>
        <dbReference type="EMBL" id="QGK68659.1"/>
    </source>
</evidence>
<dbReference type="AlphaFoldDB" id="A0A5Q3QAL8"/>
<feature type="region of interest" description="Disordered" evidence="1">
    <location>
        <begin position="240"/>
        <end position="297"/>
    </location>
</feature>
<name>A0A5Q3QAL8_9PSEU</name>
<protein>
    <recommendedName>
        <fullName evidence="5">Transmembrane protein</fullName>
    </recommendedName>
</protein>
<evidence type="ECO:0000256" key="1">
    <source>
        <dbReference type="SAM" id="MobiDB-lite"/>
    </source>
</evidence>
<evidence type="ECO:0008006" key="5">
    <source>
        <dbReference type="Google" id="ProtNLM"/>
    </source>
</evidence>
<accession>A0A5Q3QAL8</accession>